<dbReference type="PROSITE" id="PS00444">
    <property type="entry name" value="POLYPRENYL_SYNTHASE_2"/>
    <property type="match status" value="1"/>
</dbReference>
<keyword evidence="4" id="KW-0479">Metal-binding</keyword>
<keyword evidence="6" id="KW-0414">Isoprene biosynthesis</keyword>
<dbReference type="InterPro" id="IPR033749">
    <property type="entry name" value="Polyprenyl_synt_CS"/>
</dbReference>
<dbReference type="PANTHER" id="PTHR43281">
    <property type="entry name" value="FARNESYL DIPHOSPHATE SYNTHASE"/>
    <property type="match status" value="1"/>
</dbReference>
<keyword evidence="9" id="KW-1185">Reference proteome</keyword>
<dbReference type="RefSeq" id="WP_013102664.1">
    <property type="nucleotide sequence ID" value="NZ_CP037939.1"/>
</dbReference>
<dbReference type="PANTHER" id="PTHR43281:SF1">
    <property type="entry name" value="FARNESYL DIPHOSPHATE SYNTHASE"/>
    <property type="match status" value="1"/>
</dbReference>
<evidence type="ECO:0000256" key="2">
    <source>
        <dbReference type="ARBA" id="ARBA00006706"/>
    </source>
</evidence>
<keyword evidence="3 7" id="KW-0808">Transferase</keyword>
<dbReference type="SFLD" id="SFLDS00005">
    <property type="entry name" value="Isoprenoid_Synthase_Type_I"/>
    <property type="match status" value="1"/>
</dbReference>
<sequence length="306" mass="34075">MTRLAEFQSEWIPKLNQQLEDDLTRATNDSEFSDMMKYAVLNGGKRLRPMLSLAAMACFGQKITPSFLKAATAVEWVHSYSLVHDDLPAMDNDLVRRGKPSVHAQFGEAEAILVGDALLTGAFHVLATANDSVVEDEMISAVELLKLSQILSVQSGSLGMVIGQVHDMYNHGKQSKIDETWLIDEVYMPKTGALLGFSALAGTRLSNQQDIDQIGQDRFDTNLAMLTFGYDFGIAFQIQDDLDDFDQDDTEDIMSLPHLIGVPAATQKRDSYLRHARQMLSDVSRHNSKFDRTLLDDFLNLIGDNV</sequence>
<evidence type="ECO:0000313" key="9">
    <source>
        <dbReference type="Proteomes" id="UP000295756"/>
    </source>
</evidence>
<evidence type="ECO:0000256" key="1">
    <source>
        <dbReference type="ARBA" id="ARBA00001946"/>
    </source>
</evidence>
<organism evidence="8 9">
    <name type="scientific">Leuconostoc kimchii</name>
    <dbReference type="NCBI Taxonomy" id="136609"/>
    <lineage>
        <taxon>Bacteria</taxon>
        <taxon>Bacillati</taxon>
        <taxon>Bacillota</taxon>
        <taxon>Bacilli</taxon>
        <taxon>Lactobacillales</taxon>
        <taxon>Lactobacillaceae</taxon>
        <taxon>Leuconostoc</taxon>
    </lineage>
</organism>
<comment type="cofactor">
    <cofactor evidence="1">
        <name>Mg(2+)</name>
        <dbReference type="ChEBI" id="CHEBI:18420"/>
    </cofactor>
</comment>
<dbReference type="InterPro" id="IPR008949">
    <property type="entry name" value="Isoprenoid_synthase_dom_sf"/>
</dbReference>
<name>A0ABX5SM22_9LACO</name>
<keyword evidence="5" id="KW-0460">Magnesium</keyword>
<protein>
    <submittedName>
        <fullName evidence="8">Polyprenyl synthetase family protein</fullName>
    </submittedName>
</protein>
<dbReference type="SUPFAM" id="SSF48576">
    <property type="entry name" value="Terpenoid synthases"/>
    <property type="match status" value="1"/>
</dbReference>
<evidence type="ECO:0000313" key="8">
    <source>
        <dbReference type="EMBL" id="QBR47225.1"/>
    </source>
</evidence>
<evidence type="ECO:0000256" key="3">
    <source>
        <dbReference type="ARBA" id="ARBA00022679"/>
    </source>
</evidence>
<evidence type="ECO:0000256" key="4">
    <source>
        <dbReference type="ARBA" id="ARBA00022723"/>
    </source>
</evidence>
<dbReference type="InterPro" id="IPR000092">
    <property type="entry name" value="Polyprenyl_synt"/>
</dbReference>
<dbReference type="Gene3D" id="1.10.600.10">
    <property type="entry name" value="Farnesyl Diphosphate Synthase"/>
    <property type="match status" value="1"/>
</dbReference>
<dbReference type="Pfam" id="PF00348">
    <property type="entry name" value="polyprenyl_synt"/>
    <property type="match status" value="1"/>
</dbReference>
<evidence type="ECO:0000256" key="6">
    <source>
        <dbReference type="ARBA" id="ARBA00023229"/>
    </source>
</evidence>
<evidence type="ECO:0000256" key="7">
    <source>
        <dbReference type="RuleBase" id="RU004466"/>
    </source>
</evidence>
<dbReference type="EMBL" id="CP037939">
    <property type="protein sequence ID" value="QBR47225.1"/>
    <property type="molecule type" value="Genomic_DNA"/>
</dbReference>
<evidence type="ECO:0000256" key="5">
    <source>
        <dbReference type="ARBA" id="ARBA00022842"/>
    </source>
</evidence>
<proteinExistence type="inferred from homology"/>
<dbReference type="Proteomes" id="UP000295756">
    <property type="component" value="Chromosome"/>
</dbReference>
<dbReference type="PROSITE" id="PS00723">
    <property type="entry name" value="POLYPRENYL_SYNTHASE_1"/>
    <property type="match status" value="1"/>
</dbReference>
<reference evidence="8 9" key="1">
    <citation type="submission" date="2019-03" db="EMBL/GenBank/DDBJ databases">
        <title>Complete Genome Sequence of Leuconostoc kimchii strain NKJ218 Isolated from Homemade Kimchi.</title>
        <authorList>
            <person name="Jung J.Y."/>
            <person name="Jin H.M."/>
            <person name="Jung J.-W."/>
            <person name="Lee S.-Y."/>
            <person name="Ryu B.-G."/>
            <person name="Han S.-S."/>
            <person name="Kang H.K."/>
            <person name="Choi H.W."/>
            <person name="Chung E.J."/>
            <person name="Choi K.-M."/>
        </authorList>
    </citation>
    <scope>NUCLEOTIDE SEQUENCE [LARGE SCALE GENOMIC DNA]</scope>
    <source>
        <strain evidence="8 9">NKJ218</strain>
    </source>
</reference>
<accession>A0ABX5SM22</accession>
<comment type="similarity">
    <text evidence="2 7">Belongs to the FPP/GGPP synthase family.</text>
</comment>
<gene>
    <name evidence="8" type="ORF">EW139_03460</name>
</gene>